<evidence type="ECO:0000256" key="6">
    <source>
        <dbReference type="ARBA" id="ARBA00023125"/>
    </source>
</evidence>
<evidence type="ECO:0000313" key="10">
    <source>
        <dbReference type="Proteomes" id="UP000028582"/>
    </source>
</evidence>
<protein>
    <submittedName>
        <fullName evidence="9">Uncharacterized protein</fullName>
    </submittedName>
</protein>
<keyword evidence="8" id="KW-0544">Nucleosome core</keyword>
<dbReference type="AlphaFoldDB" id="A0A081B3L7"/>
<keyword evidence="7" id="KW-0539">Nucleus</keyword>
<evidence type="ECO:0000256" key="1">
    <source>
        <dbReference type="ARBA" id="ARBA00004123"/>
    </source>
</evidence>
<gene>
    <name evidence="9" type="ORF">F444_00656</name>
</gene>
<dbReference type="GO" id="GO:0000786">
    <property type="term" value="C:nucleosome"/>
    <property type="evidence" value="ECO:0007669"/>
    <property type="project" value="UniProtKB-KW"/>
</dbReference>
<comment type="subunit">
    <text evidence="4">The nucleosome is a histone octamer containing two molecules each of H2A, H2B, H3 and H4 assembled in one H3-H4 heterotetramer and two H2A-H2B heterodimers. The octamer wraps approximately 147 bp of DNA.</text>
</comment>
<dbReference type="PANTHER" id="PTHR10484">
    <property type="entry name" value="HISTONE H4"/>
    <property type="match status" value="1"/>
</dbReference>
<comment type="caution">
    <text evidence="9">The sequence shown here is derived from an EMBL/GenBank/DDBJ whole genome shotgun (WGS) entry which is preliminary data.</text>
</comment>
<dbReference type="EMBL" id="ANJA01000146">
    <property type="protein sequence ID" value="ETO85728.1"/>
    <property type="molecule type" value="Genomic_DNA"/>
</dbReference>
<feature type="non-terminal residue" evidence="9">
    <location>
        <position position="1"/>
    </location>
</feature>
<dbReference type="Gene3D" id="1.10.20.10">
    <property type="entry name" value="Histone, subunit A"/>
    <property type="match status" value="1"/>
</dbReference>
<dbReference type="Proteomes" id="UP000028582">
    <property type="component" value="Unassembled WGS sequence"/>
</dbReference>
<evidence type="ECO:0000256" key="3">
    <source>
        <dbReference type="ARBA" id="ARBA00006564"/>
    </source>
</evidence>
<keyword evidence="5" id="KW-0158">Chromosome</keyword>
<proteinExistence type="inferred from homology"/>
<dbReference type="GO" id="GO:0003677">
    <property type="term" value="F:DNA binding"/>
    <property type="evidence" value="ECO:0007669"/>
    <property type="project" value="UniProtKB-KW"/>
</dbReference>
<dbReference type="InterPro" id="IPR001951">
    <property type="entry name" value="Histone_H4"/>
</dbReference>
<organism evidence="9 10">
    <name type="scientific">Phytophthora nicotianae P1976</name>
    <dbReference type="NCBI Taxonomy" id="1317066"/>
    <lineage>
        <taxon>Eukaryota</taxon>
        <taxon>Sar</taxon>
        <taxon>Stramenopiles</taxon>
        <taxon>Oomycota</taxon>
        <taxon>Peronosporomycetes</taxon>
        <taxon>Peronosporales</taxon>
        <taxon>Peronosporaceae</taxon>
        <taxon>Phytophthora</taxon>
    </lineage>
</organism>
<evidence type="ECO:0000256" key="4">
    <source>
        <dbReference type="ARBA" id="ARBA00011538"/>
    </source>
</evidence>
<evidence type="ECO:0000313" key="9">
    <source>
        <dbReference type="EMBL" id="ETO85728.1"/>
    </source>
</evidence>
<dbReference type="PRINTS" id="PR00623">
    <property type="entry name" value="HISTONEH4"/>
</dbReference>
<evidence type="ECO:0000256" key="8">
    <source>
        <dbReference type="ARBA" id="ARBA00023269"/>
    </source>
</evidence>
<sequence length="110" mass="11838">PTTPTNSAFKHLKRLFNALELNDGSTTNVISPPEFPQWRVNATVATYKMSGRGKGAKGLGTGGSTLHLAGHSIQGISRASIRRLARRAGVVRKSGLVYQQARAARRRVGQ</sequence>
<dbReference type="InterPro" id="IPR009072">
    <property type="entry name" value="Histone-fold"/>
</dbReference>
<evidence type="ECO:0000256" key="2">
    <source>
        <dbReference type="ARBA" id="ARBA00004286"/>
    </source>
</evidence>
<dbReference type="GO" id="GO:0005634">
    <property type="term" value="C:nucleus"/>
    <property type="evidence" value="ECO:0007669"/>
    <property type="project" value="UniProtKB-SubCell"/>
</dbReference>
<evidence type="ECO:0000256" key="7">
    <source>
        <dbReference type="ARBA" id="ARBA00023242"/>
    </source>
</evidence>
<evidence type="ECO:0000256" key="5">
    <source>
        <dbReference type="ARBA" id="ARBA00022454"/>
    </source>
</evidence>
<name>A0A081B3L7_PHYNI</name>
<reference evidence="9 10" key="1">
    <citation type="submission" date="2013-11" db="EMBL/GenBank/DDBJ databases">
        <title>The Genome Sequence of Phytophthora parasitica P1976.</title>
        <authorList>
            <consortium name="The Broad Institute Genomics Platform"/>
            <person name="Russ C."/>
            <person name="Tyler B."/>
            <person name="Panabieres F."/>
            <person name="Shan W."/>
            <person name="Tripathy S."/>
            <person name="Grunwald N."/>
            <person name="Machado M."/>
            <person name="Johnson C.S."/>
            <person name="Walker B."/>
            <person name="Young S."/>
            <person name="Zeng Q."/>
            <person name="Gargeya S."/>
            <person name="Fitzgerald M."/>
            <person name="Haas B."/>
            <person name="Abouelleil A."/>
            <person name="Allen A.W."/>
            <person name="Alvarado L."/>
            <person name="Arachchi H.M."/>
            <person name="Berlin A.M."/>
            <person name="Chapman S.B."/>
            <person name="Gainer-Dewar J."/>
            <person name="Goldberg J."/>
            <person name="Griggs A."/>
            <person name="Gujja S."/>
            <person name="Hansen M."/>
            <person name="Howarth C."/>
            <person name="Imamovic A."/>
            <person name="Ireland A."/>
            <person name="Larimer J."/>
            <person name="McCowan C."/>
            <person name="Murphy C."/>
            <person name="Pearson M."/>
            <person name="Poon T.W."/>
            <person name="Priest M."/>
            <person name="Roberts A."/>
            <person name="Saif S."/>
            <person name="Shea T."/>
            <person name="Sisk P."/>
            <person name="Sykes S."/>
            <person name="Wortman J."/>
            <person name="Nusbaum C."/>
            <person name="Birren B."/>
        </authorList>
    </citation>
    <scope>NUCLEOTIDE SEQUENCE [LARGE SCALE GENOMIC DNA]</scope>
    <source>
        <strain evidence="9 10">P1976</strain>
    </source>
</reference>
<keyword evidence="6" id="KW-0238">DNA-binding</keyword>
<accession>A0A081B3L7</accession>
<comment type="subcellular location">
    <subcellularLocation>
        <location evidence="2">Chromosome</location>
    </subcellularLocation>
    <subcellularLocation>
        <location evidence="1">Nucleus</location>
    </subcellularLocation>
</comment>
<dbReference type="GO" id="GO:0046982">
    <property type="term" value="F:protein heterodimerization activity"/>
    <property type="evidence" value="ECO:0007669"/>
    <property type="project" value="InterPro"/>
</dbReference>
<comment type="similarity">
    <text evidence="3">Belongs to the histone H4 family.</text>
</comment>
<dbReference type="GO" id="GO:0030527">
    <property type="term" value="F:structural constituent of chromatin"/>
    <property type="evidence" value="ECO:0007669"/>
    <property type="project" value="InterPro"/>
</dbReference>